<dbReference type="Pfam" id="PF13091">
    <property type="entry name" value="PLDc_2"/>
    <property type="match status" value="1"/>
</dbReference>
<dbReference type="Gene3D" id="3.30.870.10">
    <property type="entry name" value="Endonuclease Chain A"/>
    <property type="match status" value="2"/>
</dbReference>
<evidence type="ECO:0000256" key="2">
    <source>
        <dbReference type="ARBA" id="ARBA00022737"/>
    </source>
</evidence>
<keyword evidence="3" id="KW-0378">Hydrolase</keyword>
<dbReference type="SMART" id="SM00155">
    <property type="entry name" value="PLDc"/>
    <property type="match status" value="2"/>
</dbReference>
<dbReference type="SUPFAM" id="SSF56024">
    <property type="entry name" value="Phospholipase D/nuclease"/>
    <property type="match status" value="2"/>
</dbReference>
<dbReference type="PANTHER" id="PTHR18896:SF76">
    <property type="entry name" value="PHOSPHOLIPASE"/>
    <property type="match status" value="1"/>
</dbReference>
<dbReference type="PANTHER" id="PTHR18896">
    <property type="entry name" value="PHOSPHOLIPASE D"/>
    <property type="match status" value="1"/>
</dbReference>
<proteinExistence type="predicted"/>
<dbReference type="eggNOG" id="COG1502">
    <property type="taxonomic scope" value="Bacteria"/>
</dbReference>
<dbReference type="InterPro" id="IPR015679">
    <property type="entry name" value="PLipase_D_fam"/>
</dbReference>
<dbReference type="HOGENOM" id="CLU_000690_2_1_4"/>
<dbReference type="GO" id="GO:0009395">
    <property type="term" value="P:phospholipid catabolic process"/>
    <property type="evidence" value="ECO:0007669"/>
    <property type="project" value="TreeGrafter"/>
</dbReference>
<dbReference type="InterPro" id="IPR001736">
    <property type="entry name" value="PLipase_D/transphosphatidylase"/>
</dbReference>
<evidence type="ECO:0000256" key="4">
    <source>
        <dbReference type="ARBA" id="ARBA00023098"/>
    </source>
</evidence>
<sequence length="818" mass="89596">MAKPSSTVHQIIGTDGKPHTATGCFNPWIGSGPDVFAMPRDGNKAIPLLSGKAYFADLIASVDAAQSEVLILGWQVSWDALLAPGVRLYDLLYRNAKRGVKFYVMPWNDTNPVQTYDDQTKAVLEDINKRLGLKGDKKAIHVLLSGSYAGTNANYFSHHQKCVVVDRKIGYMGGLDLSYGRYDDETYTLKPDADGRAVLNRYNPCIAWAKPLKESDVVDPDLMSGLADNTRPSVWQSIGSGMAGIPILSAQAADDRTPAEKNSDKAYNGGWQAPYEDNAALANKQKTDFNTLDLSTLDEHMQPRMPWQDVHCRIEGPVVSDMVRNFVVRWNIGSKTKLALPDSPASYPKSGSARIQFLRSAPAAMRIKEYAQAGKEAFAAPSAGTDDGIQQAMIRLIENAAHFVYIESQFFVSDFGEKISPRDLSPVGEYIRNSSKGIGRGTVSIVRQADELSSAALNQTPQNGICRALIERIQQAIFDASKPRFHVYITLPVHPEGDLMKHAIAAQVYWTMQSIAGGSHSLLNGIRRALRAKELKDKKQPYESALKDPNNKEYEKIPVEACERYVTLLNLRNWAKIGQNMVTEQIYIHSKLMVVDDRFALLGSANVNDRSLLGERDSEIAVLVIDTDTSQCDVGTGSQKPVRTFARDLRMGVWKKIFGITGNIRPASHLKQAIEQPANPASWQAIQKQAKANAEAYEKAFPFVPKNWSGAKDDDGEPIPCSVLPSWVGGGLSAPMPSQPEFWKRPQFKADGVAGLESIKGFITALPIHWAKNENLDFKLPTAILVQKDPLPGGVLSPTPPAAVASADKANKGVGNAA</sequence>
<accession>Q47J27</accession>
<reference evidence="7" key="1">
    <citation type="submission" date="2005-08" db="EMBL/GenBank/DDBJ databases">
        <title>Complete sequence of Dechloromonas aromatica RCB.</title>
        <authorList>
            <person name="Salinero K.K."/>
            <person name="Copeland A."/>
            <person name="Lucas S."/>
            <person name="Lapidus A."/>
            <person name="Barry K."/>
            <person name="Detter J.C."/>
            <person name="Glavina T."/>
            <person name="Hammon N."/>
            <person name="Israni S."/>
            <person name="Pitluck S."/>
            <person name="Di Bartolo G."/>
            <person name="Trong S."/>
            <person name="Schmutz J."/>
            <person name="Larimer F."/>
            <person name="Land M."/>
            <person name="Ivanova N."/>
            <person name="Richardson P."/>
        </authorList>
    </citation>
    <scope>NUCLEOTIDE SEQUENCE</scope>
    <source>
        <strain evidence="7">RCB</strain>
    </source>
</reference>
<dbReference type="EMBL" id="CP000089">
    <property type="protein sequence ID" value="AAZ45154.1"/>
    <property type="molecule type" value="Genomic_DNA"/>
</dbReference>
<gene>
    <name evidence="7" type="ordered locus">Daro_0396</name>
</gene>
<keyword evidence="4" id="KW-0443">Lipid metabolism</keyword>
<organism evidence="7">
    <name type="scientific">Dechloromonas aromatica (strain RCB)</name>
    <dbReference type="NCBI Taxonomy" id="159087"/>
    <lineage>
        <taxon>Bacteria</taxon>
        <taxon>Pseudomonadati</taxon>
        <taxon>Pseudomonadota</taxon>
        <taxon>Betaproteobacteria</taxon>
        <taxon>Rhodocyclales</taxon>
        <taxon>Azonexaceae</taxon>
        <taxon>Dechloromonas</taxon>
    </lineage>
</organism>
<feature type="domain" description="PLD phosphodiesterase" evidence="6">
    <location>
        <begin position="154"/>
        <end position="181"/>
    </location>
</feature>
<evidence type="ECO:0000256" key="3">
    <source>
        <dbReference type="ARBA" id="ARBA00022801"/>
    </source>
</evidence>
<comment type="catalytic activity">
    <reaction evidence="1">
        <text>a 1,2-diacyl-sn-glycero-3-phosphocholine + H2O = a 1,2-diacyl-sn-glycero-3-phosphate + choline + H(+)</text>
        <dbReference type="Rhea" id="RHEA:14445"/>
        <dbReference type="ChEBI" id="CHEBI:15354"/>
        <dbReference type="ChEBI" id="CHEBI:15377"/>
        <dbReference type="ChEBI" id="CHEBI:15378"/>
        <dbReference type="ChEBI" id="CHEBI:57643"/>
        <dbReference type="ChEBI" id="CHEBI:58608"/>
        <dbReference type="EC" id="3.1.4.4"/>
    </reaction>
</comment>
<dbReference type="OrthoDB" id="8828485at2"/>
<dbReference type="AlphaFoldDB" id="Q47J27"/>
<evidence type="ECO:0000313" key="7">
    <source>
        <dbReference type="EMBL" id="AAZ45154.1"/>
    </source>
</evidence>
<evidence type="ECO:0000256" key="1">
    <source>
        <dbReference type="ARBA" id="ARBA00000798"/>
    </source>
</evidence>
<evidence type="ECO:0000259" key="6">
    <source>
        <dbReference type="PROSITE" id="PS50035"/>
    </source>
</evidence>
<feature type="domain" description="PLD phosphodiesterase" evidence="6">
    <location>
        <begin position="584"/>
        <end position="611"/>
    </location>
</feature>
<dbReference type="InterPro" id="IPR025202">
    <property type="entry name" value="PLD-like_dom"/>
</dbReference>
<dbReference type="PROSITE" id="PS50035">
    <property type="entry name" value="PLD"/>
    <property type="match status" value="2"/>
</dbReference>
<dbReference type="STRING" id="159087.Daro_0396"/>
<dbReference type="CDD" id="cd09141">
    <property type="entry name" value="PLDc_vPLD1_2_yPLD_like_2"/>
    <property type="match status" value="1"/>
</dbReference>
<evidence type="ECO:0000256" key="5">
    <source>
        <dbReference type="SAM" id="MobiDB-lite"/>
    </source>
</evidence>
<dbReference type="KEGG" id="dar:Daro_0396"/>
<keyword evidence="2" id="KW-0677">Repeat</keyword>
<dbReference type="GO" id="GO:0004630">
    <property type="term" value="F:phospholipase D activity"/>
    <property type="evidence" value="ECO:0007669"/>
    <property type="project" value="UniProtKB-EC"/>
</dbReference>
<name>Q47J27_DECAR</name>
<feature type="region of interest" description="Disordered" evidence="5">
    <location>
        <begin position="797"/>
        <end position="818"/>
    </location>
</feature>
<protein>
    <submittedName>
        <fullName evidence="7">Phospholipase D/Transphosphatidylase</fullName>
    </submittedName>
</protein>
<dbReference type="CDD" id="cd09104">
    <property type="entry name" value="PLDc_vPLD1_2_like_1"/>
    <property type="match status" value="1"/>
</dbReference>